<reference evidence="1" key="2">
    <citation type="journal article" date="2015" name="Data Brief">
        <title>Shoot transcriptome of the giant reed, Arundo donax.</title>
        <authorList>
            <person name="Barrero R.A."/>
            <person name="Guerrero F.D."/>
            <person name="Moolhuijzen P."/>
            <person name="Goolsby J.A."/>
            <person name="Tidwell J."/>
            <person name="Bellgard S.E."/>
            <person name="Bellgard M.I."/>
        </authorList>
    </citation>
    <scope>NUCLEOTIDE SEQUENCE</scope>
    <source>
        <tissue evidence="1">Shoot tissue taken approximately 20 cm above the soil surface</tissue>
    </source>
</reference>
<name>A0A0A9DQC4_ARUDO</name>
<accession>A0A0A9DQC4</accession>
<reference evidence="1" key="1">
    <citation type="submission" date="2014-09" db="EMBL/GenBank/DDBJ databases">
        <authorList>
            <person name="Magalhaes I.L.F."/>
            <person name="Oliveira U."/>
            <person name="Santos F.R."/>
            <person name="Vidigal T.H.D.A."/>
            <person name="Brescovit A.D."/>
            <person name="Santos A.J."/>
        </authorList>
    </citation>
    <scope>NUCLEOTIDE SEQUENCE</scope>
    <source>
        <tissue evidence="1">Shoot tissue taken approximately 20 cm above the soil surface</tissue>
    </source>
</reference>
<dbReference type="AlphaFoldDB" id="A0A0A9DQC4"/>
<protein>
    <submittedName>
        <fullName evidence="1">Uncharacterized protein</fullName>
    </submittedName>
</protein>
<evidence type="ECO:0000313" key="1">
    <source>
        <dbReference type="EMBL" id="JAD90774.1"/>
    </source>
</evidence>
<sequence length="67" mass="7539">MPSALLFGERGQFSIPTKGQLQFVHDTSLNSKSVNVTTCSSNLMNSWLKQAQNMPEQKCGRPRMAFY</sequence>
<organism evidence="1">
    <name type="scientific">Arundo donax</name>
    <name type="common">Giant reed</name>
    <name type="synonym">Donax arundinaceus</name>
    <dbReference type="NCBI Taxonomy" id="35708"/>
    <lineage>
        <taxon>Eukaryota</taxon>
        <taxon>Viridiplantae</taxon>
        <taxon>Streptophyta</taxon>
        <taxon>Embryophyta</taxon>
        <taxon>Tracheophyta</taxon>
        <taxon>Spermatophyta</taxon>
        <taxon>Magnoliopsida</taxon>
        <taxon>Liliopsida</taxon>
        <taxon>Poales</taxon>
        <taxon>Poaceae</taxon>
        <taxon>PACMAD clade</taxon>
        <taxon>Arundinoideae</taxon>
        <taxon>Arundineae</taxon>
        <taxon>Arundo</taxon>
    </lineage>
</organism>
<dbReference type="EMBL" id="GBRH01207121">
    <property type="protein sequence ID" value="JAD90774.1"/>
    <property type="molecule type" value="Transcribed_RNA"/>
</dbReference>
<proteinExistence type="predicted"/>